<accession>A0A9D5HLE9</accession>
<keyword evidence="1" id="KW-0472">Membrane</keyword>
<evidence type="ECO:0000313" key="3">
    <source>
        <dbReference type="Proteomes" id="UP001085076"/>
    </source>
</evidence>
<evidence type="ECO:0000256" key="1">
    <source>
        <dbReference type="SAM" id="Phobius"/>
    </source>
</evidence>
<proteinExistence type="predicted"/>
<feature type="transmembrane region" description="Helical" evidence="1">
    <location>
        <begin position="58"/>
        <end position="78"/>
    </location>
</feature>
<gene>
    <name evidence="2" type="ORF">J5N97_009169</name>
</gene>
<protein>
    <submittedName>
        <fullName evidence="2">Uncharacterized protein</fullName>
    </submittedName>
</protein>
<evidence type="ECO:0000313" key="2">
    <source>
        <dbReference type="EMBL" id="KAJ0980914.1"/>
    </source>
</evidence>
<keyword evidence="3" id="KW-1185">Reference proteome</keyword>
<dbReference type="AlphaFoldDB" id="A0A9D5HLE9"/>
<dbReference type="PANTHER" id="PTHR46080">
    <property type="entry name" value="MITOCHONDRIAL SUBSTRATE CARRIER FAMILY PROTEIN J"/>
    <property type="match status" value="1"/>
</dbReference>
<keyword evidence="1" id="KW-0812">Transmembrane</keyword>
<dbReference type="Proteomes" id="UP001085076">
    <property type="component" value="Miscellaneous, Linkage group lg02"/>
</dbReference>
<sequence>MLDKWLFFVLEATLFFAVSFTRYPLSSSRPGCSAPPRCSPTVGPQGPSFATTAQMGSIVVFATSLIGSILACALYMTVLEVMKSVDGAVASCLRVPELTVATLDNVKVVLITAIAAQVVWTPINIIS</sequence>
<feature type="transmembrane region" description="Helical" evidence="1">
    <location>
        <begin position="6"/>
        <end position="25"/>
    </location>
</feature>
<keyword evidence="1" id="KW-1133">Transmembrane helix</keyword>
<organism evidence="2 3">
    <name type="scientific">Dioscorea zingiberensis</name>
    <dbReference type="NCBI Taxonomy" id="325984"/>
    <lineage>
        <taxon>Eukaryota</taxon>
        <taxon>Viridiplantae</taxon>
        <taxon>Streptophyta</taxon>
        <taxon>Embryophyta</taxon>
        <taxon>Tracheophyta</taxon>
        <taxon>Spermatophyta</taxon>
        <taxon>Magnoliopsida</taxon>
        <taxon>Liliopsida</taxon>
        <taxon>Dioscoreales</taxon>
        <taxon>Dioscoreaceae</taxon>
        <taxon>Dioscorea</taxon>
    </lineage>
</organism>
<name>A0A9D5HLE9_9LILI</name>
<reference evidence="2" key="2">
    <citation type="journal article" date="2022" name="Hortic Res">
        <title>The genome of Dioscorea zingiberensis sheds light on the biosynthesis, origin and evolution of the medicinally important diosgenin saponins.</title>
        <authorList>
            <person name="Li Y."/>
            <person name="Tan C."/>
            <person name="Li Z."/>
            <person name="Guo J."/>
            <person name="Li S."/>
            <person name="Chen X."/>
            <person name="Wang C."/>
            <person name="Dai X."/>
            <person name="Yang H."/>
            <person name="Song W."/>
            <person name="Hou L."/>
            <person name="Xu J."/>
            <person name="Tong Z."/>
            <person name="Xu A."/>
            <person name="Yuan X."/>
            <person name="Wang W."/>
            <person name="Yang Q."/>
            <person name="Chen L."/>
            <person name="Sun Z."/>
            <person name="Wang K."/>
            <person name="Pan B."/>
            <person name="Chen J."/>
            <person name="Bao Y."/>
            <person name="Liu F."/>
            <person name="Qi X."/>
            <person name="Gang D.R."/>
            <person name="Wen J."/>
            <person name="Li J."/>
        </authorList>
    </citation>
    <scope>NUCLEOTIDE SEQUENCE</scope>
    <source>
        <strain evidence="2">Dzin_1.0</strain>
    </source>
</reference>
<reference evidence="2" key="1">
    <citation type="submission" date="2021-03" db="EMBL/GenBank/DDBJ databases">
        <authorList>
            <person name="Li Z."/>
            <person name="Yang C."/>
        </authorList>
    </citation>
    <scope>NUCLEOTIDE SEQUENCE</scope>
    <source>
        <strain evidence="2">Dzin_1.0</strain>
        <tissue evidence="2">Leaf</tissue>
    </source>
</reference>
<dbReference type="PANTHER" id="PTHR46080:SF4">
    <property type="entry name" value="MITOCHONDRIAL CARRIER PROTEIN, EXPRESSED"/>
    <property type="match status" value="1"/>
</dbReference>
<dbReference type="EMBL" id="JAGGNH010000002">
    <property type="protein sequence ID" value="KAJ0980914.1"/>
    <property type="molecule type" value="Genomic_DNA"/>
</dbReference>
<comment type="caution">
    <text evidence="2">The sequence shown here is derived from an EMBL/GenBank/DDBJ whole genome shotgun (WGS) entry which is preliminary data.</text>
</comment>